<dbReference type="InterPro" id="IPR038586">
    <property type="entry name" value="Tctex-1-like_sf"/>
</dbReference>
<proteinExistence type="inferred from homology"/>
<dbReference type="Gene3D" id="3.30.1140.40">
    <property type="entry name" value="Tctex-1"/>
    <property type="match status" value="1"/>
</dbReference>
<dbReference type="FunFam" id="3.30.1140.40:FF:000003">
    <property type="entry name" value="tctex1 domain-containing protein 2"/>
    <property type="match status" value="1"/>
</dbReference>
<dbReference type="PANTHER" id="PTHR21255:SF7">
    <property type="entry name" value="DYNEIN LIGHT CHAIN TCTEX-TYPE PROTEIN 2B"/>
    <property type="match status" value="1"/>
</dbReference>
<dbReference type="VEuPathDB" id="CryptoDB:Cvel_23536"/>
<evidence type="ECO:0000256" key="1">
    <source>
        <dbReference type="ARBA" id="ARBA00005361"/>
    </source>
</evidence>
<dbReference type="Pfam" id="PF03645">
    <property type="entry name" value="Tctex-1"/>
    <property type="match status" value="1"/>
</dbReference>
<dbReference type="GO" id="GO:0005868">
    <property type="term" value="C:cytoplasmic dynein complex"/>
    <property type="evidence" value="ECO:0007669"/>
    <property type="project" value="TreeGrafter"/>
</dbReference>
<dbReference type="PANTHER" id="PTHR21255">
    <property type="entry name" value="T-COMPLEX-ASSOCIATED-TESTIS-EXPRESSED 1/ DYNEIN LIGHT CHAIN"/>
    <property type="match status" value="1"/>
</dbReference>
<dbReference type="GO" id="GO:0007018">
    <property type="term" value="P:microtubule-based movement"/>
    <property type="evidence" value="ECO:0007669"/>
    <property type="project" value="TreeGrafter"/>
</dbReference>
<accession>A0A0G4GVB5</accession>
<dbReference type="PhylomeDB" id="A0A0G4GVB5"/>
<dbReference type="EMBL" id="CDMZ01001587">
    <property type="protein sequence ID" value="CEM34813.1"/>
    <property type="molecule type" value="Genomic_DNA"/>
</dbReference>
<gene>
    <name evidence="2" type="ORF">Cvel_23536</name>
</gene>
<comment type="similarity">
    <text evidence="1">Belongs to the dynein light chain Tctex-type family.</text>
</comment>
<protein>
    <recommendedName>
        <fullName evidence="3">Tctex1 domain-containing protein 2</fullName>
    </recommendedName>
</protein>
<dbReference type="GO" id="GO:0045505">
    <property type="term" value="F:dynein intermediate chain binding"/>
    <property type="evidence" value="ECO:0007669"/>
    <property type="project" value="TreeGrafter"/>
</dbReference>
<evidence type="ECO:0000313" key="2">
    <source>
        <dbReference type="EMBL" id="CEM34813.1"/>
    </source>
</evidence>
<organism evidence="2">
    <name type="scientific">Chromera velia CCMP2878</name>
    <dbReference type="NCBI Taxonomy" id="1169474"/>
    <lineage>
        <taxon>Eukaryota</taxon>
        <taxon>Sar</taxon>
        <taxon>Alveolata</taxon>
        <taxon>Colpodellida</taxon>
        <taxon>Chromeraceae</taxon>
        <taxon>Chromera</taxon>
    </lineage>
</organism>
<dbReference type="AlphaFoldDB" id="A0A0G4GVB5"/>
<reference evidence="2" key="1">
    <citation type="submission" date="2014-11" db="EMBL/GenBank/DDBJ databases">
        <authorList>
            <person name="Otto D Thomas"/>
            <person name="Naeem Raeece"/>
        </authorList>
    </citation>
    <scope>NUCLEOTIDE SEQUENCE</scope>
</reference>
<dbReference type="GO" id="GO:0005737">
    <property type="term" value="C:cytoplasm"/>
    <property type="evidence" value="ECO:0007669"/>
    <property type="project" value="TreeGrafter"/>
</dbReference>
<evidence type="ECO:0008006" key="3">
    <source>
        <dbReference type="Google" id="ProtNLM"/>
    </source>
</evidence>
<name>A0A0G4GVB5_9ALVE</name>
<dbReference type="CDD" id="cd21459">
    <property type="entry name" value="DLC-like_TCTEX1D2"/>
    <property type="match status" value="1"/>
</dbReference>
<dbReference type="InterPro" id="IPR005334">
    <property type="entry name" value="Tctex-1-like"/>
</dbReference>
<sequence length="128" mass="14773">MDKKKIGGESTYEISPAYKDKFRPQPVKQIIKEVLNAKLSKVLYEQGKTETLTKLLADEIKDRIREHPDLKMPRYKIIVQVIIGEQRGQGIRMGARCFWDCDTDAMASETFHNETLFCVATAFGVYHY</sequence>